<evidence type="ECO:0000313" key="2">
    <source>
        <dbReference type="Proteomes" id="UP000011713"/>
    </source>
</evidence>
<organism evidence="1 2">
    <name type="scientific">Hyaloperonospora arabidopsidis (strain Emoy2)</name>
    <name type="common">Downy mildew agent</name>
    <name type="synonym">Peronospora arabidopsidis</name>
    <dbReference type="NCBI Taxonomy" id="559515"/>
    <lineage>
        <taxon>Eukaryota</taxon>
        <taxon>Sar</taxon>
        <taxon>Stramenopiles</taxon>
        <taxon>Oomycota</taxon>
        <taxon>Peronosporomycetes</taxon>
        <taxon>Peronosporales</taxon>
        <taxon>Peronosporaceae</taxon>
        <taxon>Hyaloperonospora</taxon>
    </lineage>
</organism>
<protein>
    <submittedName>
        <fullName evidence="1">Uncharacterized protein</fullName>
    </submittedName>
</protein>
<dbReference type="EnsemblProtists" id="HpaT809499">
    <property type="protein sequence ID" value="HpaP809499"/>
    <property type="gene ID" value="HpaG809499"/>
</dbReference>
<reference evidence="2" key="1">
    <citation type="journal article" date="2010" name="Science">
        <title>Signatures of adaptation to obligate biotrophy in the Hyaloperonospora arabidopsidis genome.</title>
        <authorList>
            <person name="Baxter L."/>
            <person name="Tripathy S."/>
            <person name="Ishaque N."/>
            <person name="Boot N."/>
            <person name="Cabral A."/>
            <person name="Kemen E."/>
            <person name="Thines M."/>
            <person name="Ah-Fong A."/>
            <person name="Anderson R."/>
            <person name="Badejoko W."/>
            <person name="Bittner-Eddy P."/>
            <person name="Boore J.L."/>
            <person name="Chibucos M.C."/>
            <person name="Coates M."/>
            <person name="Dehal P."/>
            <person name="Delehaunty K."/>
            <person name="Dong S."/>
            <person name="Downton P."/>
            <person name="Dumas B."/>
            <person name="Fabro G."/>
            <person name="Fronick C."/>
            <person name="Fuerstenberg S.I."/>
            <person name="Fulton L."/>
            <person name="Gaulin E."/>
            <person name="Govers F."/>
            <person name="Hughes L."/>
            <person name="Humphray S."/>
            <person name="Jiang R.H."/>
            <person name="Judelson H."/>
            <person name="Kamoun S."/>
            <person name="Kyung K."/>
            <person name="Meijer H."/>
            <person name="Minx P."/>
            <person name="Morris P."/>
            <person name="Nelson J."/>
            <person name="Phuntumart V."/>
            <person name="Qutob D."/>
            <person name="Rehmany A."/>
            <person name="Rougon-Cardoso A."/>
            <person name="Ryden P."/>
            <person name="Torto-Alalibo T."/>
            <person name="Studholme D."/>
            <person name="Wang Y."/>
            <person name="Win J."/>
            <person name="Wood J."/>
            <person name="Clifton S.W."/>
            <person name="Rogers J."/>
            <person name="Van den Ackerveken G."/>
            <person name="Jones J.D."/>
            <person name="McDowell J.M."/>
            <person name="Beynon J."/>
            <person name="Tyler B.M."/>
        </authorList>
    </citation>
    <scope>NUCLEOTIDE SEQUENCE [LARGE SCALE GENOMIC DNA]</scope>
    <source>
        <strain evidence="2">Emoy2</strain>
    </source>
</reference>
<dbReference type="InParanoid" id="M4BSR5"/>
<sequence>MVETIHTRYLAALIANFPGIVLDQRHSDLIDICTDPEDHPLNVTAGHTIDAAKQEKLKAVLASASEAFTFSAWMGDN</sequence>
<dbReference type="EMBL" id="JH597779">
    <property type="status" value="NOT_ANNOTATED_CDS"/>
    <property type="molecule type" value="Genomic_DNA"/>
</dbReference>
<dbReference type="AlphaFoldDB" id="M4BSR5"/>
<keyword evidence="2" id="KW-1185">Reference proteome</keyword>
<name>M4BSR5_HYAAE</name>
<accession>M4BSR5</accession>
<dbReference type="HOGENOM" id="CLU_2643261_0_0_1"/>
<dbReference type="EnsemblProtists" id="HpaT809500">
    <property type="protein sequence ID" value="HpaP809500"/>
    <property type="gene ID" value="HpaG809500"/>
</dbReference>
<dbReference type="Proteomes" id="UP000011713">
    <property type="component" value="Unassembled WGS sequence"/>
</dbReference>
<dbReference type="VEuPathDB" id="FungiDB:HpaG809499"/>
<proteinExistence type="predicted"/>
<evidence type="ECO:0000313" key="1">
    <source>
        <dbReference type="EnsemblProtists" id="HpaP809499"/>
    </source>
</evidence>
<reference evidence="1" key="2">
    <citation type="submission" date="2015-06" db="UniProtKB">
        <authorList>
            <consortium name="EnsemblProtists"/>
        </authorList>
    </citation>
    <scope>IDENTIFICATION</scope>
    <source>
        <strain evidence="1">Emoy2</strain>
    </source>
</reference>